<evidence type="ECO:0000256" key="3">
    <source>
        <dbReference type="ARBA" id="ARBA00022473"/>
    </source>
</evidence>
<dbReference type="Gene3D" id="1.20.1070.10">
    <property type="entry name" value="Rhodopsin 7-helix transmembrane proteins"/>
    <property type="match status" value="1"/>
</dbReference>
<keyword evidence="9 12" id="KW-0694">RNA-binding</keyword>
<organism evidence="17 18">
    <name type="scientific">Scylla paramamosain</name>
    <name type="common">Mud crab</name>
    <dbReference type="NCBI Taxonomy" id="85552"/>
    <lineage>
        <taxon>Eukaryota</taxon>
        <taxon>Metazoa</taxon>
        <taxon>Ecdysozoa</taxon>
        <taxon>Arthropoda</taxon>
        <taxon>Crustacea</taxon>
        <taxon>Multicrustacea</taxon>
        <taxon>Malacostraca</taxon>
        <taxon>Eumalacostraca</taxon>
        <taxon>Eucarida</taxon>
        <taxon>Decapoda</taxon>
        <taxon>Pleocyemata</taxon>
        <taxon>Brachyura</taxon>
        <taxon>Eubrachyura</taxon>
        <taxon>Portunoidea</taxon>
        <taxon>Portunidae</taxon>
        <taxon>Portuninae</taxon>
        <taxon>Scylla</taxon>
    </lineage>
</organism>
<dbReference type="InterPro" id="IPR003954">
    <property type="entry name" value="RRM_euk-type"/>
</dbReference>
<evidence type="ECO:0000313" key="18">
    <source>
        <dbReference type="Proteomes" id="UP001487740"/>
    </source>
</evidence>
<evidence type="ECO:0000256" key="14">
    <source>
        <dbReference type="SAM" id="Phobius"/>
    </source>
</evidence>
<feature type="transmembrane region" description="Helical" evidence="14">
    <location>
        <begin position="1436"/>
        <end position="1458"/>
    </location>
</feature>
<feature type="region of interest" description="Disordered" evidence="13">
    <location>
        <begin position="1629"/>
        <end position="1656"/>
    </location>
</feature>
<keyword evidence="3" id="KW-0217">Developmental protein</keyword>
<feature type="compositionally biased region" description="Polar residues" evidence="13">
    <location>
        <begin position="337"/>
        <end position="346"/>
    </location>
</feature>
<dbReference type="InterPro" id="IPR000832">
    <property type="entry name" value="GPCR_2_secretin-like"/>
</dbReference>
<evidence type="ECO:0000256" key="6">
    <source>
        <dbReference type="ARBA" id="ARBA00022782"/>
    </source>
</evidence>
<dbReference type="GO" id="GO:0003723">
    <property type="term" value="F:RNA binding"/>
    <property type="evidence" value="ECO:0007669"/>
    <property type="project" value="UniProtKB-UniRule"/>
</dbReference>
<dbReference type="PROSITE" id="PS50261">
    <property type="entry name" value="G_PROTEIN_RECEP_F2_4"/>
    <property type="match status" value="1"/>
</dbReference>
<feature type="region of interest" description="Disordered" evidence="13">
    <location>
        <begin position="233"/>
        <end position="269"/>
    </location>
</feature>
<dbReference type="InterPro" id="IPR053231">
    <property type="entry name" value="GPCR_LN-TM7"/>
</dbReference>
<dbReference type="PANTHER" id="PTHR45902">
    <property type="entry name" value="LATROPHILIN RECEPTOR-LIKE PROTEIN A"/>
    <property type="match status" value="1"/>
</dbReference>
<evidence type="ECO:0000313" key="17">
    <source>
        <dbReference type="EMBL" id="KAK8404898.1"/>
    </source>
</evidence>
<evidence type="ECO:0008006" key="19">
    <source>
        <dbReference type="Google" id="ProtNLM"/>
    </source>
</evidence>
<dbReference type="GO" id="GO:0051321">
    <property type="term" value="P:meiotic cell cycle"/>
    <property type="evidence" value="ECO:0007669"/>
    <property type="project" value="UniProtKB-ARBA"/>
</dbReference>
<dbReference type="InterPro" id="IPR034988">
    <property type="entry name" value="DAZ_BOULE_RRM"/>
</dbReference>
<comment type="subcellular location">
    <subcellularLocation>
        <location evidence="2">Cytoplasm</location>
    </subcellularLocation>
    <subcellularLocation>
        <location evidence="1">Membrane</location>
        <topology evidence="1">Multi-pass membrane protein</topology>
    </subcellularLocation>
</comment>
<dbReference type="CDD" id="cd15039">
    <property type="entry name" value="7tmB3_Methuselah-like"/>
    <property type="match status" value="1"/>
</dbReference>
<dbReference type="InterPro" id="IPR000504">
    <property type="entry name" value="RRM_dom"/>
</dbReference>
<dbReference type="GO" id="GO:0004930">
    <property type="term" value="F:G protein-coupled receptor activity"/>
    <property type="evidence" value="ECO:0007669"/>
    <property type="project" value="InterPro"/>
</dbReference>
<feature type="domain" description="G-protein coupled receptors family 2 profile 2" evidence="16">
    <location>
        <begin position="1434"/>
        <end position="1715"/>
    </location>
</feature>
<evidence type="ECO:0000256" key="5">
    <source>
        <dbReference type="ARBA" id="ARBA00022692"/>
    </source>
</evidence>
<feature type="region of interest" description="Disordered" evidence="13">
    <location>
        <begin position="777"/>
        <end position="802"/>
    </location>
</feature>
<dbReference type="EMBL" id="JARAKH010000003">
    <property type="protein sequence ID" value="KAK8404898.1"/>
    <property type="molecule type" value="Genomic_DNA"/>
</dbReference>
<gene>
    <name evidence="17" type="ORF">O3P69_001473</name>
</gene>
<accession>A0AAW0V088</accession>
<evidence type="ECO:0000256" key="10">
    <source>
        <dbReference type="ARBA" id="ARBA00022989"/>
    </source>
</evidence>
<dbReference type="GO" id="GO:0007166">
    <property type="term" value="P:cell surface receptor signaling pathway"/>
    <property type="evidence" value="ECO:0007669"/>
    <property type="project" value="InterPro"/>
</dbReference>
<proteinExistence type="predicted"/>
<dbReference type="InterPro" id="IPR035979">
    <property type="entry name" value="RBD_domain_sf"/>
</dbReference>
<dbReference type="FunFam" id="3.30.70.330:FF:000167">
    <property type="entry name" value="protein boule-like isoform X1"/>
    <property type="match status" value="1"/>
</dbReference>
<reference evidence="17 18" key="1">
    <citation type="submission" date="2023-03" db="EMBL/GenBank/DDBJ databases">
        <title>High-quality genome of Scylla paramamosain provides insights in environmental adaptation.</title>
        <authorList>
            <person name="Zhang L."/>
        </authorList>
    </citation>
    <scope>NUCLEOTIDE SEQUENCE [LARGE SCALE GENOMIC DNA]</scope>
    <source>
        <strain evidence="17">LZ_2023a</strain>
        <tissue evidence="17">Muscle</tissue>
    </source>
</reference>
<feature type="compositionally biased region" description="Polar residues" evidence="13">
    <location>
        <begin position="577"/>
        <end position="586"/>
    </location>
</feature>
<evidence type="ECO:0000256" key="1">
    <source>
        <dbReference type="ARBA" id="ARBA00004141"/>
    </source>
</evidence>
<evidence type="ECO:0000256" key="12">
    <source>
        <dbReference type="PROSITE-ProRule" id="PRU00176"/>
    </source>
</evidence>
<evidence type="ECO:0000256" key="9">
    <source>
        <dbReference type="ARBA" id="ARBA00022884"/>
    </source>
</evidence>
<dbReference type="InterPro" id="IPR012677">
    <property type="entry name" value="Nucleotide-bd_a/b_plait_sf"/>
</dbReference>
<evidence type="ECO:0000256" key="2">
    <source>
        <dbReference type="ARBA" id="ARBA00004496"/>
    </source>
</evidence>
<dbReference type="InterPro" id="IPR017981">
    <property type="entry name" value="GPCR_2-like_7TM"/>
</dbReference>
<feature type="region of interest" description="Disordered" evidence="13">
    <location>
        <begin position="1"/>
        <end position="26"/>
    </location>
</feature>
<dbReference type="PROSITE" id="PS50102">
    <property type="entry name" value="RRM"/>
    <property type="match status" value="1"/>
</dbReference>
<feature type="compositionally biased region" description="Low complexity" evidence="13">
    <location>
        <begin position="635"/>
        <end position="663"/>
    </location>
</feature>
<feature type="transmembrane region" description="Helical" evidence="14">
    <location>
        <begin position="1499"/>
        <end position="1520"/>
    </location>
</feature>
<evidence type="ECO:0000259" key="16">
    <source>
        <dbReference type="PROSITE" id="PS50261"/>
    </source>
</evidence>
<feature type="compositionally biased region" description="Polar residues" evidence="13">
    <location>
        <begin position="310"/>
        <end position="319"/>
    </location>
</feature>
<feature type="transmembrane region" description="Helical" evidence="14">
    <location>
        <begin position="1541"/>
        <end position="1565"/>
    </location>
</feature>
<keyword evidence="6" id="KW-0221">Differentiation</keyword>
<comment type="caution">
    <text evidence="17">The sequence shown here is derived from an EMBL/GenBank/DDBJ whole genome shotgun (WGS) entry which is preliminary data.</text>
</comment>
<evidence type="ECO:0000256" key="8">
    <source>
        <dbReference type="ARBA" id="ARBA00022871"/>
    </source>
</evidence>
<dbReference type="GO" id="GO:0016020">
    <property type="term" value="C:membrane"/>
    <property type="evidence" value="ECO:0007669"/>
    <property type="project" value="UniProtKB-SubCell"/>
</dbReference>
<keyword evidence="10 14" id="KW-1133">Transmembrane helix</keyword>
<keyword evidence="11 14" id="KW-0472">Membrane</keyword>
<dbReference type="PANTHER" id="PTHR45902:SF3">
    <property type="entry name" value="G-PROTEIN COUPLED RECEPTORS FAMILY 2 PROFILE 2 DOMAIN-CONTAINING PROTEIN"/>
    <property type="match status" value="1"/>
</dbReference>
<dbReference type="SMART" id="SM00361">
    <property type="entry name" value="RRM_1"/>
    <property type="match status" value="1"/>
</dbReference>
<sequence length="1733" mass="191417">MVVDSENVNMSSRNSAEVSGSPSPALSSIGNNAPKYGTLVPNRVFVGGISANTTEQDLLDLFSQYGIVKATKIISDRAGVSKGYGFVTFETEEEARRLTQEADNIMLKDRKLNIAPAIKKQVSDVGYIKNYSPRLIDSSSSVVGSGGTVFFTNGAGYTTVPVMAPTEYHPTFPQATAAAPTSPSAYQTLIYPQPMYYPQQYQYQPTQQMMQPQWGAAPQWRWITPTSYQQPECSPQQCLAEHSSPAPGDHTTASATGSPPLTSTSLTLGCPSTPTTATATTTICATVKTFSTTVTKTTATTAVSAKAGRNQDSTPQVKSVPQPAKHSPFIGGPKGNPTATTKTTFGADNDYKTDEDSNVGGRSNGVSSIPSPTSHPVSSSHSCVTSSSSSSKTTTAVIGSCSNIMNGSPYPKVPRNSGVTKKTLEEVGVNTIEQDHGCNRMMNRTLERNGNQSGNMSQMFHSVECSTDVPRAGSNIHSNKTATWGGWMPATVGKETTWRPYGGHPAVYPHQYSGRTPYHYGNPRHLQTAHITPQSWTPIGWPLILPHSQPHSLRNTSPGFSHNMNQTLLLPQPMYSPHSNPTYSGTQPPPFSQSRPPPRDQQTVETSSKTPDGRPLAAQAKDDSLCPVATSISRSNSTSGTLTKTTLSNRTSSPMSAPSPVVSRESCPTSHAGIGLDQTGYGYANQQHMMVMPYWRYSGSAAPYYNWAAPVVMQWPVSQSPSTPMHSTPNNTSNMAAQAKPTDSCLPHTALTFTPQNERHSATTSPQVMTFDFREVHSPASNNIPGSKSGRGGHMDTSYSRNRPYYNQAFHTSPYYSSPEMVYKQQSEQKKMEHPKTSLSSFSLATMSPCKFPKPVAPGYSQTVPPQKGFGSSGGGGVSLARSVEQEEQCTTVPMTPPPTPLPDPEEISDAIANPQVIPSLLWPALDSSTLSGAVVRTSPPPAAMLSQVRRARHCSPSVVCVVLVMLVPLSLQTESRWGLEYPVVPWEDMWQEMEMMSKDKNCPTESSTCWHTSNATTPQQLVPQVCRPCACDDECVLYGDCCRDKAQADWGDGREEGTGRYNCRRLRPWDYQGLLMVESCLPEYRDHPVERLCTQKVPPEEYTYILDLSVTSRLTNTTYANYHCAVCNNDASSLHVHRVNINCRTTEIKKEFTMQEFMSKAVYRPGSLMLDRYVYRNEEDERHSIHREHHTCSLEVAEFINPEKFAEKYGGRLCLYPKSGCNPRLLGRRSHCMQQMRHCHPDWPDPLDVEKCHRYSQLVLHTVGSSRTTLYKNLHCAKCNFVNMSSGQFQCLDPYDFNVCSSLNGSRSMYLPPVFSVLMDFRNTSCDATNELWDPIHLACRKVFCGQLYKLEKGVCVRDPAALAVLRNSTLLDDSCRKINLSESEYIPRSDGSVFVNATKRVYEQGEYEMLSEGDVLICNDYDDYFASFTLLHQLLTLVTIVISLVGLGLHIIIYMLVPRYRNLPGKNLFCLSCCLFLAYLLFLTGMKATEHRGLCVFISSALHFFWLAAFCWMNVMSVDVCRTFNSQVYRGDPAGNRTFVLYSLYAWSVPAVVVALALIFDFMDILPDYRPRYATDLCWINSRYGLALFFLLPQGAIVLENTLLFLVTARGIYKQVQAAKYASTRSQSVKGARNEKNSRAEQKTGPKEGMQGRRSKKDRLRLILYMKLAVIQGVSWVTGFIAAFSDLSFCWYIFTVFNGLQGAFIFLGFRHEEKGVGVRVGDAGGDAVEEA</sequence>
<dbReference type="CDD" id="cd12412">
    <property type="entry name" value="RRM_DAZL_BOULE"/>
    <property type="match status" value="1"/>
</dbReference>
<dbReference type="Proteomes" id="UP001487740">
    <property type="component" value="Unassembled WGS sequence"/>
</dbReference>
<feature type="region of interest" description="Disordered" evidence="13">
    <location>
        <begin position="570"/>
        <end position="669"/>
    </location>
</feature>
<feature type="compositionally biased region" description="Basic and acidic residues" evidence="13">
    <location>
        <begin position="1634"/>
        <end position="1648"/>
    </location>
</feature>
<dbReference type="SMART" id="SM00360">
    <property type="entry name" value="RRM"/>
    <property type="match status" value="1"/>
</dbReference>
<feature type="transmembrane region" description="Helical" evidence="14">
    <location>
        <begin position="1585"/>
        <end position="1609"/>
    </location>
</feature>
<dbReference type="Pfam" id="PF00002">
    <property type="entry name" value="7tm_2"/>
    <property type="match status" value="1"/>
</dbReference>
<dbReference type="GO" id="GO:0007283">
    <property type="term" value="P:spermatogenesis"/>
    <property type="evidence" value="ECO:0007669"/>
    <property type="project" value="UniProtKB-KW"/>
</dbReference>
<feature type="transmembrane region" description="Helical" evidence="14">
    <location>
        <begin position="1470"/>
        <end position="1487"/>
    </location>
</feature>
<dbReference type="GO" id="GO:0005737">
    <property type="term" value="C:cytoplasm"/>
    <property type="evidence" value="ECO:0007669"/>
    <property type="project" value="UniProtKB-SubCell"/>
</dbReference>
<keyword evidence="7" id="KW-0810">Translation regulation</keyword>
<feature type="domain" description="RRM" evidence="15">
    <location>
        <begin position="42"/>
        <end position="119"/>
    </location>
</feature>
<dbReference type="Pfam" id="PF00076">
    <property type="entry name" value="RRM_1"/>
    <property type="match status" value="1"/>
</dbReference>
<evidence type="ECO:0000256" key="4">
    <source>
        <dbReference type="ARBA" id="ARBA00022490"/>
    </source>
</evidence>
<feature type="compositionally biased region" description="Low complexity" evidence="13">
    <location>
        <begin position="251"/>
        <end position="269"/>
    </location>
</feature>
<keyword evidence="4" id="KW-0963">Cytoplasm</keyword>
<feature type="compositionally biased region" description="Low complexity" evidence="13">
    <location>
        <begin position="358"/>
        <end position="394"/>
    </location>
</feature>
<keyword evidence="5 14" id="KW-0812">Transmembrane</keyword>
<feature type="region of interest" description="Disordered" evidence="13">
    <location>
        <begin position="304"/>
        <end position="394"/>
    </location>
</feature>
<evidence type="ECO:0000256" key="11">
    <source>
        <dbReference type="ARBA" id="ARBA00023136"/>
    </source>
</evidence>
<dbReference type="SUPFAM" id="SSF54928">
    <property type="entry name" value="RNA-binding domain, RBD"/>
    <property type="match status" value="1"/>
</dbReference>
<feature type="transmembrane region" description="Helical" evidence="14">
    <location>
        <begin position="1664"/>
        <end position="1687"/>
    </location>
</feature>
<evidence type="ECO:0000256" key="13">
    <source>
        <dbReference type="SAM" id="MobiDB-lite"/>
    </source>
</evidence>
<keyword evidence="8" id="KW-0744">Spermatogenesis</keyword>
<dbReference type="GO" id="GO:0030154">
    <property type="term" value="P:cell differentiation"/>
    <property type="evidence" value="ECO:0007669"/>
    <property type="project" value="UniProtKB-KW"/>
</dbReference>
<keyword evidence="18" id="KW-1185">Reference proteome</keyword>
<evidence type="ECO:0000256" key="7">
    <source>
        <dbReference type="ARBA" id="ARBA00022845"/>
    </source>
</evidence>
<protein>
    <recommendedName>
        <fullName evidence="19">G-protein coupled receptors family 2 profile 2 domain-containing protein</fullName>
    </recommendedName>
</protein>
<name>A0AAW0V088_SCYPA</name>
<dbReference type="GO" id="GO:0006417">
    <property type="term" value="P:regulation of translation"/>
    <property type="evidence" value="ECO:0007669"/>
    <property type="project" value="UniProtKB-KW"/>
</dbReference>
<evidence type="ECO:0000259" key="15">
    <source>
        <dbReference type="PROSITE" id="PS50102"/>
    </source>
</evidence>
<dbReference type="Gene3D" id="3.30.70.330">
    <property type="match status" value="1"/>
</dbReference>
<dbReference type="SUPFAM" id="SSF81321">
    <property type="entry name" value="Family A G protein-coupled receptor-like"/>
    <property type="match status" value="1"/>
</dbReference>
<feature type="transmembrane region" description="Helical" evidence="14">
    <location>
        <begin position="1693"/>
        <end position="1711"/>
    </location>
</feature>